<dbReference type="Pfam" id="PF07690">
    <property type="entry name" value="MFS_1"/>
    <property type="match status" value="1"/>
</dbReference>
<feature type="transmembrane region" description="Helical" evidence="6">
    <location>
        <begin position="315"/>
        <end position="336"/>
    </location>
</feature>
<keyword evidence="3 6" id="KW-0812">Transmembrane</keyword>
<dbReference type="GO" id="GO:0016020">
    <property type="term" value="C:membrane"/>
    <property type="evidence" value="ECO:0007669"/>
    <property type="project" value="UniProtKB-SubCell"/>
</dbReference>
<comment type="subcellular location">
    <subcellularLocation>
        <location evidence="1">Membrane</location>
        <topology evidence="1">Multi-pass membrane protein</topology>
    </subcellularLocation>
</comment>
<organism evidence="8 9">
    <name type="scientific">Zancudomyces culisetae</name>
    <name type="common">Gut fungus</name>
    <name type="synonym">Smittium culisetae</name>
    <dbReference type="NCBI Taxonomy" id="1213189"/>
    <lineage>
        <taxon>Eukaryota</taxon>
        <taxon>Fungi</taxon>
        <taxon>Fungi incertae sedis</taxon>
        <taxon>Zoopagomycota</taxon>
        <taxon>Kickxellomycotina</taxon>
        <taxon>Harpellomycetes</taxon>
        <taxon>Harpellales</taxon>
        <taxon>Legeriomycetaceae</taxon>
        <taxon>Zancudomyces</taxon>
    </lineage>
</organism>
<dbReference type="PANTHER" id="PTHR43791">
    <property type="entry name" value="PERMEASE-RELATED"/>
    <property type="match status" value="1"/>
</dbReference>
<feature type="transmembrane region" description="Helical" evidence="6">
    <location>
        <begin position="343"/>
        <end position="366"/>
    </location>
</feature>
<evidence type="ECO:0000256" key="4">
    <source>
        <dbReference type="ARBA" id="ARBA00022989"/>
    </source>
</evidence>
<dbReference type="GO" id="GO:0022857">
    <property type="term" value="F:transmembrane transporter activity"/>
    <property type="evidence" value="ECO:0007669"/>
    <property type="project" value="InterPro"/>
</dbReference>
<feature type="transmembrane region" description="Helical" evidence="6">
    <location>
        <begin position="181"/>
        <end position="201"/>
    </location>
</feature>
<keyword evidence="2" id="KW-0813">Transport</keyword>
<dbReference type="InterPro" id="IPR036259">
    <property type="entry name" value="MFS_trans_sf"/>
</dbReference>
<comment type="caution">
    <text evidence="8">The sequence shown here is derived from an EMBL/GenBank/DDBJ whole genome shotgun (WGS) entry which is preliminary data.</text>
</comment>
<reference evidence="9" key="1">
    <citation type="submission" date="2017-01" db="EMBL/GenBank/DDBJ databases">
        <authorList>
            <person name="Wang Y."/>
            <person name="White M."/>
            <person name="Kvist S."/>
            <person name="Moncalvo J.-M."/>
        </authorList>
    </citation>
    <scope>NUCLEOTIDE SEQUENCE [LARGE SCALE GENOMIC DNA]</scope>
    <source>
        <strain evidence="9">COL-18-3</strain>
    </source>
</reference>
<dbReference type="PROSITE" id="PS50850">
    <property type="entry name" value="MFS"/>
    <property type="match status" value="1"/>
</dbReference>
<evidence type="ECO:0000256" key="3">
    <source>
        <dbReference type="ARBA" id="ARBA00022692"/>
    </source>
</evidence>
<evidence type="ECO:0000313" key="8">
    <source>
        <dbReference type="EMBL" id="OMH86405.1"/>
    </source>
</evidence>
<dbReference type="Proteomes" id="UP000188320">
    <property type="component" value="Unassembled WGS sequence"/>
</dbReference>
<dbReference type="PANTHER" id="PTHR43791:SF36">
    <property type="entry name" value="TRANSPORTER, PUTATIVE (AFU_ORTHOLOGUE AFUA_6G08340)-RELATED"/>
    <property type="match status" value="1"/>
</dbReference>
<feature type="transmembrane region" description="Helical" evidence="6">
    <location>
        <begin position="372"/>
        <end position="392"/>
    </location>
</feature>
<dbReference type="OrthoDB" id="2985014at2759"/>
<accession>A0A1R1PZM9</accession>
<feature type="transmembrane region" description="Helical" evidence="6">
    <location>
        <begin position="92"/>
        <end position="113"/>
    </location>
</feature>
<dbReference type="EMBL" id="LSSK01000002">
    <property type="protein sequence ID" value="OMH86405.1"/>
    <property type="molecule type" value="Genomic_DNA"/>
</dbReference>
<dbReference type="InterPro" id="IPR020846">
    <property type="entry name" value="MFS_dom"/>
</dbReference>
<evidence type="ECO:0000256" key="1">
    <source>
        <dbReference type="ARBA" id="ARBA00004141"/>
    </source>
</evidence>
<evidence type="ECO:0000313" key="9">
    <source>
        <dbReference type="Proteomes" id="UP000188320"/>
    </source>
</evidence>
<proteinExistence type="predicted"/>
<evidence type="ECO:0000256" key="5">
    <source>
        <dbReference type="ARBA" id="ARBA00023136"/>
    </source>
</evidence>
<protein>
    <submittedName>
        <fullName evidence="8">Putative transporter</fullName>
    </submittedName>
</protein>
<feature type="transmembrane region" description="Helical" evidence="6">
    <location>
        <begin position="53"/>
        <end position="72"/>
    </location>
</feature>
<dbReference type="SUPFAM" id="SSF103473">
    <property type="entry name" value="MFS general substrate transporter"/>
    <property type="match status" value="1"/>
</dbReference>
<dbReference type="InterPro" id="IPR011701">
    <property type="entry name" value="MFS"/>
</dbReference>
<dbReference type="AlphaFoldDB" id="A0A1R1PZM9"/>
<evidence type="ECO:0000256" key="2">
    <source>
        <dbReference type="ARBA" id="ARBA00022448"/>
    </source>
</evidence>
<feature type="transmembrane region" description="Helical" evidence="6">
    <location>
        <begin position="282"/>
        <end position="303"/>
    </location>
</feature>
<feature type="transmembrane region" description="Helical" evidence="6">
    <location>
        <begin position="213"/>
        <end position="235"/>
    </location>
</feature>
<feature type="domain" description="Major facilitator superfamily (MFS) profile" evidence="7">
    <location>
        <begin position="54"/>
        <end position="462"/>
    </location>
</feature>
<name>A0A1R1PZM9_ZANCU</name>
<sequence>MIDKRISDLESSIAKGELVSLEKNEKINLNIKRILTPEEEKIKKAYLRKIDRLIIPTVTLLYFGASIDRANIGSALVVGLQKDLKMTNTQVSLAVVGISVAIFVFDLPATYMVKVIKPHYWFAFISVSWSIVTLLHTFVKNGWAFVALRLVLGALEAGLLPGVVTYLPFWYTIDEIAPRMFLFYAALPITGMIGGPLAYGLSEIPIQSIFKYGRIFLFEGILTLLVGIFSFFTILDTPETSKILTEEERVLILRRLRESHGLATKAKVSFKQFFHDANDFRLIPLAILTFSSSYPISVIGIFGPSILNANGYSEGASLVLSALPPFAALIVLLLGVKIIKHAPYFAFISVNCTLNMLGFIFLAFVGGRITKVISLTIAGFGGVANASLIVTWGSVNLGGTAKRLVVMAIVMGMGVIGAIIAPVLYTKSYAPKFFAGNMVFIFSQAAAIISALGLGLYYRRQNKYRDAHPVDVTHLTEDEQVLLHDKHPDFRYKL</sequence>
<keyword evidence="5 6" id="KW-0472">Membrane</keyword>
<evidence type="ECO:0000259" key="7">
    <source>
        <dbReference type="PROSITE" id="PS50850"/>
    </source>
</evidence>
<feature type="transmembrane region" description="Helical" evidence="6">
    <location>
        <begin position="120"/>
        <end position="139"/>
    </location>
</feature>
<keyword evidence="4 6" id="KW-1133">Transmembrane helix</keyword>
<feature type="transmembrane region" description="Helical" evidence="6">
    <location>
        <begin position="437"/>
        <end position="458"/>
    </location>
</feature>
<feature type="transmembrane region" description="Helical" evidence="6">
    <location>
        <begin position="145"/>
        <end position="169"/>
    </location>
</feature>
<feature type="transmembrane region" description="Helical" evidence="6">
    <location>
        <begin position="404"/>
        <end position="425"/>
    </location>
</feature>
<dbReference type="Gene3D" id="1.20.1250.20">
    <property type="entry name" value="MFS general substrate transporter like domains"/>
    <property type="match status" value="1"/>
</dbReference>
<keyword evidence="9" id="KW-1185">Reference proteome</keyword>
<evidence type="ECO:0000256" key="6">
    <source>
        <dbReference type="SAM" id="Phobius"/>
    </source>
</evidence>
<gene>
    <name evidence="8" type="ORF">AX774_g19</name>
</gene>